<reference evidence="1" key="1">
    <citation type="submission" date="2019-08" db="EMBL/GenBank/DDBJ databases">
        <authorList>
            <person name="Kucharzyk K."/>
            <person name="Murdoch R.W."/>
            <person name="Higgins S."/>
            <person name="Loffler F."/>
        </authorList>
    </citation>
    <scope>NUCLEOTIDE SEQUENCE</scope>
</reference>
<dbReference type="EMBL" id="VSSQ01077933">
    <property type="protein sequence ID" value="MPN27887.1"/>
    <property type="molecule type" value="Genomic_DNA"/>
</dbReference>
<gene>
    <name evidence="1" type="ORF">SDC9_175321</name>
</gene>
<dbReference type="AlphaFoldDB" id="A0A645GLX0"/>
<comment type="caution">
    <text evidence="1">The sequence shown here is derived from an EMBL/GenBank/DDBJ whole genome shotgun (WGS) entry which is preliminary data.</text>
</comment>
<proteinExistence type="predicted"/>
<name>A0A645GLX0_9ZZZZ</name>
<accession>A0A645GLX0</accession>
<evidence type="ECO:0000313" key="1">
    <source>
        <dbReference type="EMBL" id="MPN27887.1"/>
    </source>
</evidence>
<protein>
    <submittedName>
        <fullName evidence="1">Uncharacterized protein</fullName>
    </submittedName>
</protein>
<organism evidence="1">
    <name type="scientific">bioreactor metagenome</name>
    <dbReference type="NCBI Taxonomy" id="1076179"/>
    <lineage>
        <taxon>unclassified sequences</taxon>
        <taxon>metagenomes</taxon>
        <taxon>ecological metagenomes</taxon>
    </lineage>
</organism>
<sequence length="84" mass="9998">MYNEGYKAESIRSFDFYSNYDESIYFTKLHYLNENGEKKTGIIHQNGQQNINVSFDVEIDEENGGYSYSNYDDEFDSNFVRIFE</sequence>